<keyword evidence="2" id="KW-1185">Reference proteome</keyword>
<dbReference type="EMBL" id="CAJHIA010000006">
    <property type="protein sequence ID" value="CAD6441578.1"/>
    <property type="molecule type" value="Genomic_DNA"/>
</dbReference>
<name>A0A8H2VNU2_9HELO</name>
<gene>
    <name evidence="1" type="ORF">SCLTRI_LOCUS1364</name>
</gene>
<dbReference type="AlphaFoldDB" id="A0A8H2VNU2"/>
<sequence length="201" mass="23769">MPNEREEGIWKGEVRNLGRHWDFMHDMALLVRRAKYRRVQLIGKKRLEGGENCHHRMKGHYRIGIGNHWKNDRNNIFFGRCTLEPEKSCSCLNEGAADVFWTFYLSDLALKERGVHTLLLITTLHRHQVINPHFFGISKHLTVTPFLPVMLLVTHELERELLLTNDDGYLRQRYSNKPLELESFIDWTQRNVLWIQILGLS</sequence>
<evidence type="ECO:0000313" key="2">
    <source>
        <dbReference type="Proteomes" id="UP000624404"/>
    </source>
</evidence>
<accession>A0A8H2VNU2</accession>
<proteinExistence type="predicted"/>
<protein>
    <submittedName>
        <fullName evidence="1">Aac14553-5365-401c-9a48-64a4df976df3</fullName>
    </submittedName>
</protein>
<reference evidence="1" key="1">
    <citation type="submission" date="2020-10" db="EMBL/GenBank/DDBJ databases">
        <authorList>
            <person name="Kusch S."/>
        </authorList>
    </citation>
    <scope>NUCLEOTIDE SEQUENCE</scope>
    <source>
        <strain evidence="1">SwB9</strain>
    </source>
</reference>
<comment type="caution">
    <text evidence="1">The sequence shown here is derived from an EMBL/GenBank/DDBJ whole genome shotgun (WGS) entry which is preliminary data.</text>
</comment>
<dbReference type="Proteomes" id="UP000624404">
    <property type="component" value="Unassembled WGS sequence"/>
</dbReference>
<organism evidence="1 2">
    <name type="scientific">Sclerotinia trifoliorum</name>
    <dbReference type="NCBI Taxonomy" id="28548"/>
    <lineage>
        <taxon>Eukaryota</taxon>
        <taxon>Fungi</taxon>
        <taxon>Dikarya</taxon>
        <taxon>Ascomycota</taxon>
        <taxon>Pezizomycotina</taxon>
        <taxon>Leotiomycetes</taxon>
        <taxon>Helotiales</taxon>
        <taxon>Sclerotiniaceae</taxon>
        <taxon>Sclerotinia</taxon>
    </lineage>
</organism>
<evidence type="ECO:0000313" key="1">
    <source>
        <dbReference type="EMBL" id="CAD6441578.1"/>
    </source>
</evidence>